<feature type="compositionally biased region" description="Polar residues" evidence="1">
    <location>
        <begin position="31"/>
        <end position="54"/>
    </location>
</feature>
<sequence>MNGCCRNAERSPVTFEIEKKKKPTQPDITFEDNTLQKLDKQQSNNSVKKSNQIDQDLYEPEDPQLNVQLPIKVSKVMNSPEESIKPELQESIPIPEPQPEYNKRSSDHFTDMMYQVQTMDLHAILPLQTESDQRESISNEPCPLQQPEVSQFQPKTDSLKQQSVILALSNIGEEESFKYMEQSKRTFNDSISQNSSRVSIDSADGERKVIVEENVPTLQKILTFYIQKQQLEADFTKNFIKHIADYSFEQLDYKIKILFGGFLEGHLNLLYETSRNKNIFLKLMEFEKLVLSCDLLTDERYYQLQIQMQKYKNCLDLIDQQQNSSVADLSGTKQTLTRYQKNIKILQAQLIAKLEDKLFSMGQGDYNEKLINLKVVTIELAEKEVNNDKTYFTTLKDDKLAVSAVGKISTSLINSKINYKLSSPVIKKEVSYKAVSSIQRSTKTDSIVVEKSNLDLRDAALEIDRKFTGNNQITVKKEIIQQEVKKPMSPIKFIYDKKQTSKLNQIMYKQNQQIQINKMNQQLFQNIKQRVYAQKEEELTEPQVRIQLFNNETKQIRAQNSTRLVEKKPVKTVKIEL</sequence>
<name>A0AA86QH93_9EUKA</name>
<dbReference type="AlphaFoldDB" id="A0AA86QH93"/>
<comment type="caution">
    <text evidence="2">The sequence shown here is derived from an EMBL/GenBank/DDBJ whole genome shotgun (WGS) entry which is preliminary data.</text>
</comment>
<feature type="region of interest" description="Disordered" evidence="1">
    <location>
        <begin position="15"/>
        <end position="64"/>
    </location>
</feature>
<evidence type="ECO:0000313" key="4">
    <source>
        <dbReference type="Proteomes" id="UP001642409"/>
    </source>
</evidence>
<proteinExistence type="predicted"/>
<keyword evidence="4" id="KW-1185">Reference proteome</keyword>
<protein>
    <submittedName>
        <fullName evidence="3">Hypothetical_protein</fullName>
    </submittedName>
</protein>
<evidence type="ECO:0000256" key="1">
    <source>
        <dbReference type="SAM" id="MobiDB-lite"/>
    </source>
</evidence>
<organism evidence="2">
    <name type="scientific">Hexamita inflata</name>
    <dbReference type="NCBI Taxonomy" id="28002"/>
    <lineage>
        <taxon>Eukaryota</taxon>
        <taxon>Metamonada</taxon>
        <taxon>Diplomonadida</taxon>
        <taxon>Hexamitidae</taxon>
        <taxon>Hexamitinae</taxon>
        <taxon>Hexamita</taxon>
    </lineage>
</organism>
<feature type="region of interest" description="Disordered" evidence="1">
    <location>
        <begin position="80"/>
        <end position="105"/>
    </location>
</feature>
<accession>A0AA86QH93</accession>
<evidence type="ECO:0000313" key="3">
    <source>
        <dbReference type="EMBL" id="CAL6006988.1"/>
    </source>
</evidence>
<dbReference type="Proteomes" id="UP001642409">
    <property type="component" value="Unassembled WGS sequence"/>
</dbReference>
<dbReference type="EMBL" id="CAXDID020000055">
    <property type="protein sequence ID" value="CAL6006988.1"/>
    <property type="molecule type" value="Genomic_DNA"/>
</dbReference>
<evidence type="ECO:0000313" key="2">
    <source>
        <dbReference type="EMBL" id="CAI9951590.1"/>
    </source>
</evidence>
<gene>
    <name evidence="3" type="ORF">HINF_LOCUS20417</name>
    <name evidence="2" type="ORF">HINF_LOCUS39235</name>
</gene>
<dbReference type="EMBL" id="CATOUU010000825">
    <property type="protein sequence ID" value="CAI9951590.1"/>
    <property type="molecule type" value="Genomic_DNA"/>
</dbReference>
<reference evidence="2" key="1">
    <citation type="submission" date="2023-06" db="EMBL/GenBank/DDBJ databases">
        <authorList>
            <person name="Kurt Z."/>
        </authorList>
    </citation>
    <scope>NUCLEOTIDE SEQUENCE</scope>
</reference>
<reference evidence="3 4" key="2">
    <citation type="submission" date="2024-07" db="EMBL/GenBank/DDBJ databases">
        <authorList>
            <person name="Akdeniz Z."/>
        </authorList>
    </citation>
    <scope>NUCLEOTIDE SEQUENCE [LARGE SCALE GENOMIC DNA]</scope>
</reference>